<protein>
    <recommendedName>
        <fullName evidence="3">Reverse transcriptase zinc-binding domain-containing protein</fullName>
    </recommendedName>
</protein>
<organism evidence="1 2">
    <name type="scientific">Chara braunii</name>
    <name type="common">Braun's stonewort</name>
    <dbReference type="NCBI Taxonomy" id="69332"/>
    <lineage>
        <taxon>Eukaryota</taxon>
        <taxon>Viridiplantae</taxon>
        <taxon>Streptophyta</taxon>
        <taxon>Charophyceae</taxon>
        <taxon>Charales</taxon>
        <taxon>Characeae</taxon>
        <taxon>Chara</taxon>
    </lineage>
</organism>
<gene>
    <name evidence="1" type="ORF">CBR_g3661</name>
</gene>
<name>A0A388KFY1_CHABU</name>
<evidence type="ECO:0000313" key="1">
    <source>
        <dbReference type="EMBL" id="GBG68962.1"/>
    </source>
</evidence>
<comment type="caution">
    <text evidence="1">The sequence shown here is derived from an EMBL/GenBank/DDBJ whole genome shotgun (WGS) entry which is preliminary data.</text>
</comment>
<dbReference type="Proteomes" id="UP000265515">
    <property type="component" value="Unassembled WGS sequence"/>
</dbReference>
<accession>A0A388KFY1</accession>
<dbReference type="AlphaFoldDB" id="A0A388KFY1"/>
<dbReference type="EMBL" id="BFEA01000108">
    <property type="protein sequence ID" value="GBG68962.1"/>
    <property type="molecule type" value="Genomic_DNA"/>
</dbReference>
<evidence type="ECO:0000313" key="2">
    <source>
        <dbReference type="Proteomes" id="UP000265515"/>
    </source>
</evidence>
<keyword evidence="2" id="KW-1185">Reference proteome</keyword>
<evidence type="ECO:0008006" key="3">
    <source>
        <dbReference type="Google" id="ProtNLM"/>
    </source>
</evidence>
<proteinExistence type="predicted"/>
<dbReference type="Gramene" id="GBG68962">
    <property type="protein sequence ID" value="GBG68962"/>
    <property type="gene ID" value="CBR_g3661"/>
</dbReference>
<sequence>MTQPLFNNPFLLNLQGLPFGCFGPREFGNAWMSHGIGTIADIWDVTTADWKTVESLAPRLLGLWRQEEHLEQEEQNAVPQQWVHTLRMGLRLAKGMWYKQAQQHMPDCIWKIEDYSEVVEIPITCWQVRGGADSLGEPLLYSEEQLPLPPVEQLLPVCVSEQKQRYRPFSLQKPAYNLPIDPRNWAWEHPLRRNEVVTLSEYTTKLGYQIMTPPIDVNWTVARRWMATGWVADTVTRLSAALPGFWKQLMDLVVSTHSSLFWLLMHLPVNTWCAKRTVKATPECRICLGTRMEDIQHFVLQCDLSWPFWDWWRHSGVLVPGVATRWDDGFILLGIAARRTRPLLQYGHAEETIRGAIIWALWNLRNGRVRRDELLTPPMVRAEIKYSIKQAISAEWEYRVQKKGYSAKSIKWFGSRWGAFSGLVTGDTPLDEPPVLKFSPFFV</sequence>
<reference evidence="1 2" key="1">
    <citation type="journal article" date="2018" name="Cell">
        <title>The Chara Genome: Secondary Complexity and Implications for Plant Terrestrialization.</title>
        <authorList>
            <person name="Nishiyama T."/>
            <person name="Sakayama H."/>
            <person name="Vries J.D."/>
            <person name="Buschmann H."/>
            <person name="Saint-Marcoux D."/>
            <person name="Ullrich K.K."/>
            <person name="Haas F.B."/>
            <person name="Vanderstraeten L."/>
            <person name="Becker D."/>
            <person name="Lang D."/>
            <person name="Vosolsobe S."/>
            <person name="Rombauts S."/>
            <person name="Wilhelmsson P.K.I."/>
            <person name="Janitza P."/>
            <person name="Kern R."/>
            <person name="Heyl A."/>
            <person name="Rumpler F."/>
            <person name="Villalobos L.I.A.C."/>
            <person name="Clay J.M."/>
            <person name="Skokan R."/>
            <person name="Toyoda A."/>
            <person name="Suzuki Y."/>
            <person name="Kagoshima H."/>
            <person name="Schijlen E."/>
            <person name="Tajeshwar N."/>
            <person name="Catarino B."/>
            <person name="Hetherington A.J."/>
            <person name="Saltykova A."/>
            <person name="Bonnot C."/>
            <person name="Breuninger H."/>
            <person name="Symeonidi A."/>
            <person name="Radhakrishnan G.V."/>
            <person name="Van Nieuwerburgh F."/>
            <person name="Deforce D."/>
            <person name="Chang C."/>
            <person name="Karol K.G."/>
            <person name="Hedrich R."/>
            <person name="Ulvskov P."/>
            <person name="Glockner G."/>
            <person name="Delwiche C.F."/>
            <person name="Petrasek J."/>
            <person name="Van de Peer Y."/>
            <person name="Friml J."/>
            <person name="Beilby M."/>
            <person name="Dolan L."/>
            <person name="Kohara Y."/>
            <person name="Sugano S."/>
            <person name="Fujiyama A."/>
            <person name="Delaux P.-M."/>
            <person name="Quint M."/>
            <person name="TheiBen G."/>
            <person name="Hagemann M."/>
            <person name="Harholt J."/>
            <person name="Dunand C."/>
            <person name="Zachgo S."/>
            <person name="Langdale J."/>
            <person name="Maumus F."/>
            <person name="Straeten D.V.D."/>
            <person name="Gould S.B."/>
            <person name="Rensing S.A."/>
        </authorList>
    </citation>
    <scope>NUCLEOTIDE SEQUENCE [LARGE SCALE GENOMIC DNA]</scope>
    <source>
        <strain evidence="1 2">S276</strain>
    </source>
</reference>